<evidence type="ECO:0000313" key="1">
    <source>
        <dbReference type="EMBL" id="GBN06691.1"/>
    </source>
</evidence>
<sequence length="105" mass="12583">MHYATHSRAFDNEKWYFQQDGGLQQYILHMSEILLEFSRTNDQHEEVIMNYTSLHRSDLTPIDFLLLRYMKHNVYSSKSTTIKELRTSIEKECAWMYNGILITIC</sequence>
<dbReference type="Gene3D" id="3.30.420.10">
    <property type="entry name" value="Ribonuclease H-like superfamily/Ribonuclease H"/>
    <property type="match status" value="1"/>
</dbReference>
<name>A0A4Y2KWF7_ARAVE</name>
<proteinExistence type="predicted"/>
<dbReference type="InterPro" id="IPR036397">
    <property type="entry name" value="RNaseH_sf"/>
</dbReference>
<dbReference type="Proteomes" id="UP000499080">
    <property type="component" value="Unassembled WGS sequence"/>
</dbReference>
<accession>A0A4Y2KWF7</accession>
<evidence type="ECO:0000313" key="2">
    <source>
        <dbReference type="Proteomes" id="UP000499080"/>
    </source>
</evidence>
<reference evidence="1 2" key="1">
    <citation type="journal article" date="2019" name="Sci. Rep.">
        <title>Orb-weaving spider Araneus ventricosus genome elucidates the spidroin gene catalogue.</title>
        <authorList>
            <person name="Kono N."/>
            <person name="Nakamura H."/>
            <person name="Ohtoshi R."/>
            <person name="Moran D.A.P."/>
            <person name="Shinohara A."/>
            <person name="Yoshida Y."/>
            <person name="Fujiwara M."/>
            <person name="Mori M."/>
            <person name="Tomita M."/>
            <person name="Arakawa K."/>
        </authorList>
    </citation>
    <scope>NUCLEOTIDE SEQUENCE [LARGE SCALE GENOMIC DNA]</scope>
</reference>
<dbReference type="GO" id="GO:0003676">
    <property type="term" value="F:nucleic acid binding"/>
    <property type="evidence" value="ECO:0007669"/>
    <property type="project" value="InterPro"/>
</dbReference>
<keyword evidence="2" id="KW-1185">Reference proteome</keyword>
<evidence type="ECO:0008006" key="3">
    <source>
        <dbReference type="Google" id="ProtNLM"/>
    </source>
</evidence>
<protein>
    <recommendedName>
        <fullName evidence="3">DDE-1 domain-containing protein</fullName>
    </recommendedName>
</protein>
<organism evidence="1 2">
    <name type="scientific">Araneus ventricosus</name>
    <name type="common">Orbweaver spider</name>
    <name type="synonym">Epeira ventricosa</name>
    <dbReference type="NCBI Taxonomy" id="182803"/>
    <lineage>
        <taxon>Eukaryota</taxon>
        <taxon>Metazoa</taxon>
        <taxon>Ecdysozoa</taxon>
        <taxon>Arthropoda</taxon>
        <taxon>Chelicerata</taxon>
        <taxon>Arachnida</taxon>
        <taxon>Araneae</taxon>
        <taxon>Araneomorphae</taxon>
        <taxon>Entelegynae</taxon>
        <taxon>Araneoidea</taxon>
        <taxon>Araneidae</taxon>
        <taxon>Araneus</taxon>
    </lineage>
</organism>
<dbReference type="AlphaFoldDB" id="A0A4Y2KWF7"/>
<comment type="caution">
    <text evidence="1">The sequence shown here is derived from an EMBL/GenBank/DDBJ whole genome shotgun (WGS) entry which is preliminary data.</text>
</comment>
<dbReference type="EMBL" id="BGPR01005091">
    <property type="protein sequence ID" value="GBN06691.1"/>
    <property type="molecule type" value="Genomic_DNA"/>
</dbReference>
<gene>
    <name evidence="1" type="ORF">AVEN_76862_1</name>
</gene>